<dbReference type="RefSeq" id="WP_286286619.1">
    <property type="nucleotide sequence ID" value="NZ_JASXSZ010000001.1"/>
</dbReference>
<gene>
    <name evidence="1" type="ORF">QSV35_03150</name>
</gene>
<comment type="caution">
    <text evidence="1">The sequence shown here is derived from an EMBL/GenBank/DDBJ whole genome shotgun (WGS) entry which is preliminary data.</text>
</comment>
<organism evidence="1 2">
    <name type="scientific">Microbacterium candidum</name>
    <dbReference type="NCBI Taxonomy" id="3041922"/>
    <lineage>
        <taxon>Bacteria</taxon>
        <taxon>Bacillati</taxon>
        <taxon>Actinomycetota</taxon>
        <taxon>Actinomycetes</taxon>
        <taxon>Micrococcales</taxon>
        <taxon>Microbacteriaceae</taxon>
        <taxon>Microbacterium</taxon>
    </lineage>
</organism>
<accession>A0ABT7MV50</accession>
<dbReference type="EMBL" id="JASXSZ010000001">
    <property type="protein sequence ID" value="MDL9978317.1"/>
    <property type="molecule type" value="Genomic_DNA"/>
</dbReference>
<evidence type="ECO:0000313" key="2">
    <source>
        <dbReference type="Proteomes" id="UP001235064"/>
    </source>
</evidence>
<evidence type="ECO:0000313" key="1">
    <source>
        <dbReference type="EMBL" id="MDL9978317.1"/>
    </source>
</evidence>
<protein>
    <submittedName>
        <fullName evidence="1">Uncharacterized protein</fullName>
    </submittedName>
</protein>
<proteinExistence type="predicted"/>
<keyword evidence="2" id="KW-1185">Reference proteome</keyword>
<name>A0ABT7MV50_9MICO</name>
<dbReference type="Proteomes" id="UP001235064">
    <property type="component" value="Unassembled WGS sequence"/>
</dbReference>
<sequence length="113" mass="12120">MDAKAAAILRAEDVRLTSEYERGQALAGTSAELDWWTNFGDATRIAKEELAVLDQVQALYPQGQPDSLSRWAAVPFPGDVQTWFLTPVGDNAADVRADLAQMAADADAVAAGR</sequence>
<reference evidence="1 2" key="1">
    <citation type="submission" date="2023-06" db="EMBL/GenBank/DDBJ databases">
        <title>Microbacterium sp. nov., isolated from a waste landfill.</title>
        <authorList>
            <person name="Wen W."/>
        </authorList>
    </citation>
    <scope>NUCLEOTIDE SEQUENCE [LARGE SCALE GENOMIC DNA]</scope>
    <source>
        <strain evidence="1 2">ASV49</strain>
    </source>
</reference>